<evidence type="ECO:0000313" key="3">
    <source>
        <dbReference type="Proteomes" id="UP000316925"/>
    </source>
</evidence>
<keyword evidence="1" id="KW-0238">DNA-binding</keyword>
<dbReference type="PANTHER" id="PTHR33221:SF5">
    <property type="entry name" value="HTH-TYPE TRANSCRIPTIONAL REGULATOR ISCR"/>
    <property type="match status" value="1"/>
</dbReference>
<name>A0A523YMQ0_UNCAE</name>
<dbReference type="Proteomes" id="UP000316925">
    <property type="component" value="Unassembled WGS sequence"/>
</dbReference>
<dbReference type="GO" id="GO:0005829">
    <property type="term" value="C:cytosol"/>
    <property type="evidence" value="ECO:0007669"/>
    <property type="project" value="TreeGrafter"/>
</dbReference>
<dbReference type="GO" id="GO:0003700">
    <property type="term" value="F:DNA-binding transcription factor activity"/>
    <property type="evidence" value="ECO:0007669"/>
    <property type="project" value="TreeGrafter"/>
</dbReference>
<proteinExistence type="predicted"/>
<dbReference type="PANTHER" id="PTHR33221">
    <property type="entry name" value="WINGED HELIX-TURN-HELIX TRANSCRIPTIONAL REGULATOR, RRF2 FAMILY"/>
    <property type="match status" value="1"/>
</dbReference>
<dbReference type="EMBL" id="SOIJ01000199">
    <property type="protein sequence ID" value="TET92559.1"/>
    <property type="molecule type" value="Genomic_DNA"/>
</dbReference>
<dbReference type="NCBIfam" id="TIGR00738">
    <property type="entry name" value="rrf2_super"/>
    <property type="match status" value="1"/>
</dbReference>
<evidence type="ECO:0000313" key="2">
    <source>
        <dbReference type="EMBL" id="TET92559.1"/>
    </source>
</evidence>
<dbReference type="Pfam" id="PF02082">
    <property type="entry name" value="Rrf2"/>
    <property type="match status" value="1"/>
</dbReference>
<dbReference type="AlphaFoldDB" id="A0A523YMQ0"/>
<gene>
    <name evidence="2" type="ORF">E3J33_03510</name>
</gene>
<dbReference type="Gene3D" id="1.10.10.10">
    <property type="entry name" value="Winged helix-like DNA-binding domain superfamily/Winged helix DNA-binding domain"/>
    <property type="match status" value="1"/>
</dbReference>
<dbReference type="InterPro" id="IPR036388">
    <property type="entry name" value="WH-like_DNA-bd_sf"/>
</dbReference>
<comment type="caution">
    <text evidence="2">The sequence shown here is derived from an EMBL/GenBank/DDBJ whole genome shotgun (WGS) entry which is preliminary data.</text>
</comment>
<dbReference type="SUPFAM" id="SSF46785">
    <property type="entry name" value="Winged helix' DNA-binding domain"/>
    <property type="match status" value="1"/>
</dbReference>
<dbReference type="InterPro" id="IPR036390">
    <property type="entry name" value="WH_DNA-bd_sf"/>
</dbReference>
<dbReference type="PROSITE" id="PS51197">
    <property type="entry name" value="HTH_RRF2_2"/>
    <property type="match status" value="1"/>
</dbReference>
<dbReference type="GO" id="GO:0003677">
    <property type="term" value="F:DNA binding"/>
    <property type="evidence" value="ECO:0007669"/>
    <property type="project" value="UniProtKB-KW"/>
</dbReference>
<dbReference type="InterPro" id="IPR000944">
    <property type="entry name" value="Tscrpt_reg_Rrf2"/>
</dbReference>
<sequence>MRLSSKGRYGVRAMLDLAIHEAIGRPVSIKNISQREGISVNYLEQIFNQLRRAELVRSIRGPGGGFLLARPPKDITAMDIIKALKVPVAPVFCLDKEDEISQCERVDSCVSRLLWQRLGDKIKEILKGTSLEDLLVEARRVSRLPQPGHKYMFQI</sequence>
<evidence type="ECO:0000256" key="1">
    <source>
        <dbReference type="ARBA" id="ARBA00023125"/>
    </source>
</evidence>
<reference evidence="2 3" key="1">
    <citation type="submission" date="2019-03" db="EMBL/GenBank/DDBJ databases">
        <title>Metabolic potential of uncultured bacteria and archaea associated with petroleum seepage in deep-sea sediments.</title>
        <authorList>
            <person name="Dong X."/>
            <person name="Hubert C."/>
        </authorList>
    </citation>
    <scope>NUCLEOTIDE SEQUENCE [LARGE SCALE GENOMIC DNA]</scope>
    <source>
        <strain evidence="2">E29_bin28</strain>
    </source>
</reference>
<organism evidence="2 3">
    <name type="scientific">Aerophobetes bacterium</name>
    <dbReference type="NCBI Taxonomy" id="2030807"/>
    <lineage>
        <taxon>Bacteria</taxon>
        <taxon>Candidatus Aerophobota</taxon>
    </lineage>
</organism>
<protein>
    <submittedName>
        <fullName evidence="2">Rrf2 family transcriptional regulator</fullName>
    </submittedName>
</protein>
<accession>A0A523YMQ0</accession>